<feature type="transmembrane region" description="Helical" evidence="1">
    <location>
        <begin position="179"/>
        <end position="199"/>
    </location>
</feature>
<proteinExistence type="predicted"/>
<feature type="transmembrane region" description="Helical" evidence="1">
    <location>
        <begin position="49"/>
        <end position="69"/>
    </location>
</feature>
<keyword evidence="1" id="KW-0472">Membrane</keyword>
<gene>
    <name evidence="2" type="ORF">AK812_SmicGene5164</name>
</gene>
<dbReference type="Proteomes" id="UP000186817">
    <property type="component" value="Unassembled WGS sequence"/>
</dbReference>
<feature type="transmembrane region" description="Helical" evidence="1">
    <location>
        <begin position="141"/>
        <end position="159"/>
    </location>
</feature>
<keyword evidence="1" id="KW-0812">Transmembrane</keyword>
<sequence length="276" mass="30228">MAHGNLSDLIFLALVGVTAQWLAYPATLFEDLGPLKAQFKAPSPDMDALIKFGAGLLLFLGMTFSAVSWNPVNGKMAGFGAFITMGYFIYSVFKADGEVFLPRLFYVYAGVILLGALHIFAFPSNPLPPKTPEVKNNHGNFSDLIAISLLGVALSWYFYPEHLFQDLGPLKAQFRSQSADLATLIKFVAGLMIIISLMLSGVKWNPINGKLSGLGGFVAAGYTAYSTYSADKEVFLPRLFYVYSLVIFLGALHIFAFPSNPVVKKDKKEKKEGKKE</sequence>
<dbReference type="OrthoDB" id="417583at2759"/>
<comment type="caution">
    <text evidence="2">The sequence shown here is derived from an EMBL/GenBank/DDBJ whole genome shotgun (WGS) entry which is preliminary data.</text>
</comment>
<evidence type="ECO:0000256" key="1">
    <source>
        <dbReference type="SAM" id="Phobius"/>
    </source>
</evidence>
<accession>A0A1Q9EUI7</accession>
<feature type="transmembrane region" description="Helical" evidence="1">
    <location>
        <begin position="76"/>
        <end position="93"/>
    </location>
</feature>
<protein>
    <submittedName>
        <fullName evidence="2">Uncharacterized protein</fullName>
    </submittedName>
</protein>
<feature type="transmembrane region" description="Helical" evidence="1">
    <location>
        <begin position="240"/>
        <end position="263"/>
    </location>
</feature>
<name>A0A1Q9EUI7_SYMMI</name>
<keyword evidence="3" id="KW-1185">Reference proteome</keyword>
<evidence type="ECO:0000313" key="2">
    <source>
        <dbReference type="EMBL" id="OLQ11081.1"/>
    </source>
</evidence>
<feature type="transmembrane region" description="Helical" evidence="1">
    <location>
        <begin position="105"/>
        <end position="121"/>
    </location>
</feature>
<keyword evidence="1" id="KW-1133">Transmembrane helix</keyword>
<reference evidence="2 3" key="1">
    <citation type="submission" date="2016-02" db="EMBL/GenBank/DDBJ databases">
        <title>Genome analysis of coral dinoflagellate symbionts highlights evolutionary adaptations to a symbiotic lifestyle.</title>
        <authorList>
            <person name="Aranda M."/>
            <person name="Li Y."/>
            <person name="Liew Y.J."/>
            <person name="Baumgarten S."/>
            <person name="Simakov O."/>
            <person name="Wilson M."/>
            <person name="Piel J."/>
            <person name="Ashoor H."/>
            <person name="Bougouffa S."/>
            <person name="Bajic V.B."/>
            <person name="Ryu T."/>
            <person name="Ravasi T."/>
            <person name="Bayer T."/>
            <person name="Micklem G."/>
            <person name="Kim H."/>
            <person name="Bhak J."/>
            <person name="Lajeunesse T.C."/>
            <person name="Voolstra C.R."/>
        </authorList>
    </citation>
    <scope>NUCLEOTIDE SEQUENCE [LARGE SCALE GENOMIC DNA]</scope>
    <source>
        <strain evidence="2 3">CCMP2467</strain>
    </source>
</reference>
<dbReference type="EMBL" id="LSRX01000066">
    <property type="protein sequence ID" value="OLQ11081.1"/>
    <property type="molecule type" value="Genomic_DNA"/>
</dbReference>
<evidence type="ECO:0000313" key="3">
    <source>
        <dbReference type="Proteomes" id="UP000186817"/>
    </source>
</evidence>
<dbReference type="AlphaFoldDB" id="A0A1Q9EUI7"/>
<organism evidence="2 3">
    <name type="scientific">Symbiodinium microadriaticum</name>
    <name type="common">Dinoflagellate</name>
    <name type="synonym">Zooxanthella microadriatica</name>
    <dbReference type="NCBI Taxonomy" id="2951"/>
    <lineage>
        <taxon>Eukaryota</taxon>
        <taxon>Sar</taxon>
        <taxon>Alveolata</taxon>
        <taxon>Dinophyceae</taxon>
        <taxon>Suessiales</taxon>
        <taxon>Symbiodiniaceae</taxon>
        <taxon>Symbiodinium</taxon>
    </lineage>
</organism>